<evidence type="ECO:0000313" key="2">
    <source>
        <dbReference type="EMBL" id="CAD6224219.1"/>
    </source>
</evidence>
<organism evidence="2 3">
    <name type="scientific">Miscanthus lutarioriparius</name>
    <dbReference type="NCBI Taxonomy" id="422564"/>
    <lineage>
        <taxon>Eukaryota</taxon>
        <taxon>Viridiplantae</taxon>
        <taxon>Streptophyta</taxon>
        <taxon>Embryophyta</taxon>
        <taxon>Tracheophyta</taxon>
        <taxon>Spermatophyta</taxon>
        <taxon>Magnoliopsida</taxon>
        <taxon>Liliopsida</taxon>
        <taxon>Poales</taxon>
        <taxon>Poaceae</taxon>
        <taxon>PACMAD clade</taxon>
        <taxon>Panicoideae</taxon>
        <taxon>Andropogonodae</taxon>
        <taxon>Andropogoneae</taxon>
        <taxon>Saccharinae</taxon>
        <taxon>Miscanthus</taxon>
    </lineage>
</organism>
<gene>
    <name evidence="2" type="ORF">NCGR_LOCUS16527</name>
</gene>
<dbReference type="AlphaFoldDB" id="A0A811NGN2"/>
<accession>A0A811NGN2</accession>
<sequence length="123" mass="12935">MGAGRVCRGGPSSASPPPVPPRGGVPEARHVLLQPPVPRPPPRLGSTSVTKTVNGAHHFKIAGYSLSKGIGIKKFIAFESFNAGMALATSRYVGEAWEGVRVEGLGVDMGRSRSHKPLIKTKN</sequence>
<dbReference type="EMBL" id="CAJGYO010000004">
    <property type="protein sequence ID" value="CAD6224219.1"/>
    <property type="molecule type" value="Genomic_DNA"/>
</dbReference>
<dbReference type="Proteomes" id="UP000604825">
    <property type="component" value="Unassembled WGS sequence"/>
</dbReference>
<proteinExistence type="predicted"/>
<comment type="caution">
    <text evidence="2">The sequence shown here is derived from an EMBL/GenBank/DDBJ whole genome shotgun (WGS) entry which is preliminary data.</text>
</comment>
<feature type="compositionally biased region" description="Pro residues" evidence="1">
    <location>
        <begin position="14"/>
        <end position="23"/>
    </location>
</feature>
<feature type="compositionally biased region" description="Low complexity" evidence="1">
    <location>
        <begin position="24"/>
        <end position="34"/>
    </location>
</feature>
<keyword evidence="3" id="KW-1185">Reference proteome</keyword>
<evidence type="ECO:0000313" key="3">
    <source>
        <dbReference type="Proteomes" id="UP000604825"/>
    </source>
</evidence>
<name>A0A811NGN2_9POAL</name>
<reference evidence="2" key="1">
    <citation type="submission" date="2020-10" db="EMBL/GenBank/DDBJ databases">
        <authorList>
            <person name="Han B."/>
            <person name="Lu T."/>
            <person name="Zhao Q."/>
            <person name="Huang X."/>
            <person name="Zhao Y."/>
        </authorList>
    </citation>
    <scope>NUCLEOTIDE SEQUENCE</scope>
</reference>
<feature type="region of interest" description="Disordered" evidence="1">
    <location>
        <begin position="1"/>
        <end position="50"/>
    </location>
</feature>
<evidence type="ECO:0000256" key="1">
    <source>
        <dbReference type="SAM" id="MobiDB-lite"/>
    </source>
</evidence>
<protein>
    <submittedName>
        <fullName evidence="2">Uncharacterized protein</fullName>
    </submittedName>
</protein>